<feature type="domain" description="Chitin-binding type-2" evidence="6">
    <location>
        <begin position="85"/>
        <end position="132"/>
    </location>
</feature>
<dbReference type="GO" id="GO:0008061">
    <property type="term" value="F:chitin binding"/>
    <property type="evidence" value="ECO:0007669"/>
    <property type="project" value="UniProtKB-KW"/>
</dbReference>
<name>A0A226DHQ2_FOLCA</name>
<dbReference type="InterPro" id="IPR002557">
    <property type="entry name" value="Chitin-bd_dom"/>
</dbReference>
<dbReference type="EMBL" id="LNIX01000019">
    <property type="protein sequence ID" value="OXA44699.1"/>
    <property type="molecule type" value="Genomic_DNA"/>
</dbReference>
<organism evidence="7 8">
    <name type="scientific">Folsomia candida</name>
    <name type="common">Springtail</name>
    <dbReference type="NCBI Taxonomy" id="158441"/>
    <lineage>
        <taxon>Eukaryota</taxon>
        <taxon>Metazoa</taxon>
        <taxon>Ecdysozoa</taxon>
        <taxon>Arthropoda</taxon>
        <taxon>Hexapoda</taxon>
        <taxon>Collembola</taxon>
        <taxon>Entomobryomorpha</taxon>
        <taxon>Isotomoidea</taxon>
        <taxon>Isotomidae</taxon>
        <taxon>Proisotominae</taxon>
        <taxon>Folsomia</taxon>
    </lineage>
</organism>
<dbReference type="InterPro" id="IPR051940">
    <property type="entry name" value="Chitin_bind-dev_reg"/>
</dbReference>
<evidence type="ECO:0000259" key="6">
    <source>
        <dbReference type="PROSITE" id="PS50940"/>
    </source>
</evidence>
<evidence type="ECO:0000256" key="5">
    <source>
        <dbReference type="ARBA" id="ARBA00023180"/>
    </source>
</evidence>
<reference evidence="7 8" key="1">
    <citation type="submission" date="2015-12" db="EMBL/GenBank/DDBJ databases">
        <title>The genome of Folsomia candida.</title>
        <authorList>
            <person name="Faddeeva A."/>
            <person name="Derks M.F."/>
            <person name="Anvar Y."/>
            <person name="Smit S."/>
            <person name="Van Straalen N."/>
            <person name="Roelofs D."/>
        </authorList>
    </citation>
    <scope>NUCLEOTIDE SEQUENCE [LARGE SCALE GENOMIC DNA]</scope>
    <source>
        <strain evidence="7 8">VU population</strain>
        <tissue evidence="7">Whole body</tissue>
    </source>
</reference>
<evidence type="ECO:0000256" key="4">
    <source>
        <dbReference type="ARBA" id="ARBA00023157"/>
    </source>
</evidence>
<dbReference type="PANTHER" id="PTHR23301">
    <property type="entry name" value="CHITIN BINDING PERITROPHIN-A"/>
    <property type="match status" value="1"/>
</dbReference>
<keyword evidence="3" id="KW-0677">Repeat</keyword>
<dbReference type="SUPFAM" id="SSF57625">
    <property type="entry name" value="Invertebrate chitin-binding proteins"/>
    <property type="match status" value="2"/>
</dbReference>
<dbReference type="GO" id="GO:0005576">
    <property type="term" value="C:extracellular region"/>
    <property type="evidence" value="ECO:0007669"/>
    <property type="project" value="InterPro"/>
</dbReference>
<dbReference type="Proteomes" id="UP000198287">
    <property type="component" value="Unassembled WGS sequence"/>
</dbReference>
<keyword evidence="2" id="KW-0732">Signal</keyword>
<protein>
    <submittedName>
        <fullName evidence="7">Transcription elongation regulator 1</fullName>
    </submittedName>
</protein>
<keyword evidence="8" id="KW-1185">Reference proteome</keyword>
<dbReference type="OrthoDB" id="7765171at2759"/>
<proteinExistence type="predicted"/>
<gene>
    <name evidence="7" type="ORF">Fcan01_20432</name>
</gene>
<evidence type="ECO:0000256" key="2">
    <source>
        <dbReference type="ARBA" id="ARBA00022729"/>
    </source>
</evidence>
<dbReference type="Gene3D" id="2.170.140.10">
    <property type="entry name" value="Chitin binding domain"/>
    <property type="match status" value="2"/>
</dbReference>
<dbReference type="PANTHER" id="PTHR23301:SF97">
    <property type="entry name" value="RE09177P"/>
    <property type="match status" value="1"/>
</dbReference>
<keyword evidence="1" id="KW-0147">Chitin-binding</keyword>
<keyword evidence="4" id="KW-1015">Disulfide bond</keyword>
<comment type="caution">
    <text evidence="7">The sequence shown here is derived from an EMBL/GenBank/DDBJ whole genome shotgun (WGS) entry which is preliminary data.</text>
</comment>
<dbReference type="SMART" id="SM00494">
    <property type="entry name" value="ChtBD2"/>
    <property type="match status" value="2"/>
</dbReference>
<dbReference type="OMA" id="ACANIYF"/>
<dbReference type="Pfam" id="PF01607">
    <property type="entry name" value="CBM_14"/>
    <property type="match status" value="2"/>
</dbReference>
<dbReference type="InterPro" id="IPR036508">
    <property type="entry name" value="Chitin-bd_dom_sf"/>
</dbReference>
<evidence type="ECO:0000313" key="8">
    <source>
        <dbReference type="Proteomes" id="UP000198287"/>
    </source>
</evidence>
<dbReference type="PROSITE" id="PS50940">
    <property type="entry name" value="CHIT_BIND_II"/>
    <property type="match status" value="1"/>
</dbReference>
<evidence type="ECO:0000256" key="3">
    <source>
        <dbReference type="ARBA" id="ARBA00022737"/>
    </source>
</evidence>
<sequence length="235" mass="25178">MLLEIESSIGTLTFTNDSCVNDVAFPDPDDTTSYYQCFSIDDGTGNSYWNLYHGQCPPGGYFDPTLLICMESPVLPSTITMTPAVFTCTTEGTFPSEDCSKYYRCITLDGVLRKYIMTCPENTFFNATSLLCTIGTCSSTTTLAPPTTIGPGGTTTLATTTPPPTTVPSTVPTTIPTTVPTTAPTTVPMTVSTTILTTTTLAPFQCKVPGTFPDPSSCRKYIRRCVCLGHVKTLV</sequence>
<evidence type="ECO:0000256" key="1">
    <source>
        <dbReference type="ARBA" id="ARBA00022669"/>
    </source>
</evidence>
<dbReference type="AlphaFoldDB" id="A0A226DHQ2"/>
<evidence type="ECO:0000313" key="7">
    <source>
        <dbReference type="EMBL" id="OXA44699.1"/>
    </source>
</evidence>
<accession>A0A226DHQ2</accession>
<keyword evidence="5" id="KW-0325">Glycoprotein</keyword>